<dbReference type="InterPro" id="IPR006852">
    <property type="entry name" value="TOD1_MUCI70"/>
</dbReference>
<organism evidence="3 4">
    <name type="scientific">Centaurea solstitialis</name>
    <name type="common">yellow star-thistle</name>
    <dbReference type="NCBI Taxonomy" id="347529"/>
    <lineage>
        <taxon>Eukaryota</taxon>
        <taxon>Viridiplantae</taxon>
        <taxon>Streptophyta</taxon>
        <taxon>Embryophyta</taxon>
        <taxon>Tracheophyta</taxon>
        <taxon>Spermatophyta</taxon>
        <taxon>Magnoliopsida</taxon>
        <taxon>eudicotyledons</taxon>
        <taxon>Gunneridae</taxon>
        <taxon>Pentapetalae</taxon>
        <taxon>asterids</taxon>
        <taxon>campanulids</taxon>
        <taxon>Asterales</taxon>
        <taxon>Asteraceae</taxon>
        <taxon>Carduoideae</taxon>
        <taxon>Cardueae</taxon>
        <taxon>Centaureinae</taxon>
        <taxon>Centaurea</taxon>
    </lineage>
</organism>
<dbReference type="InterPro" id="IPR048354">
    <property type="entry name" value="TOD1_MUCI70_glycTrfase_dom"/>
</dbReference>
<reference evidence="3" key="1">
    <citation type="submission" date="2023-03" db="EMBL/GenBank/DDBJ databases">
        <title>Chromosome-scale reference genome and RAD-based genetic map of yellow starthistle (Centaurea solstitialis) reveal putative structural variation and QTLs associated with invader traits.</title>
        <authorList>
            <person name="Reatini B."/>
            <person name="Cang F.A."/>
            <person name="Jiang Q."/>
            <person name="Mckibben M.T.W."/>
            <person name="Barker M.S."/>
            <person name="Rieseberg L.H."/>
            <person name="Dlugosch K.M."/>
        </authorList>
    </citation>
    <scope>NUCLEOTIDE SEQUENCE</scope>
    <source>
        <strain evidence="3">CAN-66</strain>
        <tissue evidence="3">Leaf</tissue>
    </source>
</reference>
<feature type="domain" description="TOD1/MUCI70 glycosyltransferase-like" evidence="2">
    <location>
        <begin position="212"/>
        <end position="540"/>
    </location>
</feature>
<evidence type="ECO:0000313" key="4">
    <source>
        <dbReference type="Proteomes" id="UP001172457"/>
    </source>
</evidence>
<protein>
    <recommendedName>
        <fullName evidence="2">TOD1/MUCI70 glycosyltransferase-like domain-containing protein</fullName>
    </recommendedName>
</protein>
<feature type="transmembrane region" description="Helical" evidence="1">
    <location>
        <begin position="62"/>
        <end position="82"/>
    </location>
</feature>
<evidence type="ECO:0000259" key="2">
    <source>
        <dbReference type="Pfam" id="PF04765"/>
    </source>
</evidence>
<keyword evidence="1" id="KW-0472">Membrane</keyword>
<dbReference type="Proteomes" id="UP001172457">
    <property type="component" value="Chromosome 1"/>
</dbReference>
<keyword evidence="4" id="KW-1185">Reference proteome</keyword>
<sequence length="587" mass="67111">MAMSNNGGGVGVLLQQKEKVDQSTLLLPVTTYRKASSNMFISKEKEEDMLIWMFKFAPRKKLGMLLLCFVSIAVTLWILYVGKGEEVTQEFSPIWSVGFMTNSTVESSGYSPASVDEMKTQEFNHSLANDEMKITINNDKRITAQPPPLAPIYFTGYALLPGNPCEKFTLPPPPADKKRTGPRPCPVCYLPVEEAIALMPKSPSYSPVVKNLTYIREENSTRSEFGGSVFGGYPSLKQRLESYDIKESMAVHCGFVKGEKPGRNTGFDIDNSDLVDMDQCRGVLVASAIFGAYDLIQQPKNISDFSKKNACFFMFVDEQTERFLKSSSDLDDNKRIGLWRIVVVHNLPYTDPRRNGKVALLFHKEMHDNHVFQVPKLLLHRLFPNVQYSLWVDGKLELVVDPYQILERFLWRKNASFAISRHYRRFDVFVEADANKAAAKYDNASIDFQVDFYKREGLTPYSEAKLPITSDVPEGCVVIREHIPISNLFTCLWFNEVDRFTSRDQISFSTVRDKIMSKTNWTLNMFWDCERRNFVVQVLHFLLHLHLLPTLFLNVSIYFFSSSLFDVFRDDAILNAAFANPTFVKNL</sequence>
<name>A0AA38U5K7_9ASTR</name>
<comment type="caution">
    <text evidence="3">The sequence shown here is derived from an EMBL/GenBank/DDBJ whole genome shotgun (WGS) entry which is preliminary data.</text>
</comment>
<dbReference type="Pfam" id="PF04765">
    <property type="entry name" value="TOD1_MUCI70"/>
    <property type="match status" value="1"/>
</dbReference>
<gene>
    <name evidence="3" type="ORF">OSB04_002457</name>
</gene>
<evidence type="ECO:0000313" key="3">
    <source>
        <dbReference type="EMBL" id="KAJ9566491.1"/>
    </source>
</evidence>
<dbReference type="PANTHER" id="PTHR12956:SF38">
    <property type="entry name" value="HEXOSYLTRANSFERASE MUCI70-RELATED"/>
    <property type="match status" value="1"/>
</dbReference>
<dbReference type="PANTHER" id="PTHR12956">
    <property type="entry name" value="ALKALINE CERAMIDASE-RELATED"/>
    <property type="match status" value="1"/>
</dbReference>
<keyword evidence="1" id="KW-0812">Transmembrane</keyword>
<dbReference type="AlphaFoldDB" id="A0AA38U5K7"/>
<dbReference type="EMBL" id="JARYMX010000001">
    <property type="protein sequence ID" value="KAJ9566491.1"/>
    <property type="molecule type" value="Genomic_DNA"/>
</dbReference>
<proteinExistence type="predicted"/>
<accession>A0AA38U5K7</accession>
<evidence type="ECO:0000256" key="1">
    <source>
        <dbReference type="SAM" id="Phobius"/>
    </source>
</evidence>
<keyword evidence="1" id="KW-1133">Transmembrane helix</keyword>